<evidence type="ECO:0000313" key="2">
    <source>
        <dbReference type="Proteomes" id="UP001311232"/>
    </source>
</evidence>
<accession>A0AAV9SM86</accession>
<comment type="caution">
    <text evidence="1">The sequence shown here is derived from an EMBL/GenBank/DDBJ whole genome shotgun (WGS) entry which is preliminary data.</text>
</comment>
<proteinExistence type="predicted"/>
<dbReference type="Proteomes" id="UP001311232">
    <property type="component" value="Unassembled WGS sequence"/>
</dbReference>
<dbReference type="AlphaFoldDB" id="A0AAV9SM86"/>
<name>A0AAV9SM86_9TELE</name>
<sequence length="183" mass="20051">MHANGYGLQSLKPGGRPHVQVLCCCTGAATVFRSTGSNKNYGVNAMNGTRFLIHAQFPASCAPLPRSLLEKYSEVSTLPVNLLIATLVPSCYKLSGFLRHQSLTDLPVHPPTFQCFSVPRSLTLERNNKANDNPSAIHLDLSLSDSVVKTHLPWNSITASNSKNLYPSIIQRYSSFLISENNH</sequence>
<gene>
    <name evidence="1" type="ORF">CRENBAI_003699</name>
</gene>
<evidence type="ECO:0000313" key="1">
    <source>
        <dbReference type="EMBL" id="KAK5622430.1"/>
    </source>
</evidence>
<protein>
    <submittedName>
        <fullName evidence="1">Uncharacterized protein</fullName>
    </submittedName>
</protein>
<organism evidence="1 2">
    <name type="scientific">Crenichthys baileyi</name>
    <name type="common">White River springfish</name>
    <dbReference type="NCBI Taxonomy" id="28760"/>
    <lineage>
        <taxon>Eukaryota</taxon>
        <taxon>Metazoa</taxon>
        <taxon>Chordata</taxon>
        <taxon>Craniata</taxon>
        <taxon>Vertebrata</taxon>
        <taxon>Euteleostomi</taxon>
        <taxon>Actinopterygii</taxon>
        <taxon>Neopterygii</taxon>
        <taxon>Teleostei</taxon>
        <taxon>Neoteleostei</taxon>
        <taxon>Acanthomorphata</taxon>
        <taxon>Ovalentaria</taxon>
        <taxon>Atherinomorphae</taxon>
        <taxon>Cyprinodontiformes</taxon>
        <taxon>Goodeidae</taxon>
        <taxon>Crenichthys</taxon>
    </lineage>
</organism>
<dbReference type="EMBL" id="JAHHUM010000120">
    <property type="protein sequence ID" value="KAK5622430.1"/>
    <property type="molecule type" value="Genomic_DNA"/>
</dbReference>
<reference evidence="1 2" key="1">
    <citation type="submission" date="2021-06" db="EMBL/GenBank/DDBJ databases">
        <authorList>
            <person name="Palmer J.M."/>
        </authorList>
    </citation>
    <scope>NUCLEOTIDE SEQUENCE [LARGE SCALE GENOMIC DNA]</scope>
    <source>
        <strain evidence="1 2">MEX-2019</strain>
        <tissue evidence="1">Muscle</tissue>
    </source>
</reference>
<keyword evidence="2" id="KW-1185">Reference proteome</keyword>